<evidence type="ECO:0000256" key="5">
    <source>
        <dbReference type="ARBA" id="ARBA00023163"/>
    </source>
</evidence>
<dbReference type="PROSITE" id="PS00463">
    <property type="entry name" value="ZN2_CY6_FUNGAL_1"/>
    <property type="match status" value="1"/>
</dbReference>
<keyword evidence="6" id="KW-0539">Nucleus</keyword>
<reference evidence="10 11" key="1">
    <citation type="submission" date="2019-08" db="EMBL/GenBank/DDBJ databases">
        <title>The genome sequence of a newly discovered highly antifungal drug resistant Aspergillus species, Aspergillus tanneri NIH 1004.</title>
        <authorList>
            <person name="Mounaud S."/>
            <person name="Singh I."/>
            <person name="Joardar V."/>
            <person name="Pakala S."/>
            <person name="Pakala S."/>
            <person name="Venepally P."/>
            <person name="Chung J.K."/>
            <person name="Losada L."/>
            <person name="Nierman W.C."/>
        </authorList>
    </citation>
    <scope>NUCLEOTIDE SEQUENCE [LARGE SCALE GENOMIC DNA]</scope>
    <source>
        <strain evidence="10 11">NIH1004</strain>
    </source>
</reference>
<evidence type="ECO:0000313" key="11">
    <source>
        <dbReference type="Proteomes" id="UP000324241"/>
    </source>
</evidence>
<dbReference type="SUPFAM" id="SSF57701">
    <property type="entry name" value="Zn2/Cys6 DNA-binding domain"/>
    <property type="match status" value="1"/>
</dbReference>
<dbReference type="GO" id="GO:0008270">
    <property type="term" value="F:zinc ion binding"/>
    <property type="evidence" value="ECO:0007669"/>
    <property type="project" value="InterPro"/>
</dbReference>
<keyword evidence="1" id="KW-0479">Metal-binding</keyword>
<dbReference type="PROSITE" id="PS50048">
    <property type="entry name" value="ZN2_CY6_FUNGAL_2"/>
    <property type="match status" value="1"/>
</dbReference>
<feature type="region of interest" description="Disordered" evidence="8">
    <location>
        <begin position="96"/>
        <end position="134"/>
    </location>
</feature>
<evidence type="ECO:0000256" key="3">
    <source>
        <dbReference type="ARBA" id="ARBA00023015"/>
    </source>
</evidence>
<dbReference type="RefSeq" id="XP_033430695.1">
    <property type="nucleotide sequence ID" value="XM_033564938.1"/>
</dbReference>
<evidence type="ECO:0000259" key="9">
    <source>
        <dbReference type="PROSITE" id="PS50048"/>
    </source>
</evidence>
<feature type="compositionally biased region" description="Low complexity" evidence="8">
    <location>
        <begin position="105"/>
        <end position="120"/>
    </location>
</feature>
<dbReference type="InterPro" id="IPR036864">
    <property type="entry name" value="Zn2-C6_fun-type_DNA-bd_sf"/>
</dbReference>
<dbReference type="SMART" id="SM00066">
    <property type="entry name" value="GAL4"/>
    <property type="match status" value="1"/>
</dbReference>
<dbReference type="AlphaFoldDB" id="A0A5M9N147"/>
<feature type="domain" description="Zn(2)-C6 fungal-type" evidence="9">
    <location>
        <begin position="143"/>
        <end position="174"/>
    </location>
</feature>
<gene>
    <name evidence="10" type="ORF">ATNIH1004_000216</name>
</gene>
<dbReference type="PANTHER" id="PTHR47659">
    <property type="entry name" value="ZN(II)2CYS6 TRANSCRIPTION FACTOR (EUROFUNG)-RELATED"/>
    <property type="match status" value="1"/>
</dbReference>
<protein>
    <recommendedName>
        <fullName evidence="7">Transcription activator of gluconeogenesis acuK</fullName>
    </recommendedName>
</protein>
<name>A0A5M9N147_9EURO</name>
<feature type="compositionally biased region" description="Polar residues" evidence="8">
    <location>
        <begin position="458"/>
        <end position="470"/>
    </location>
</feature>
<keyword evidence="3" id="KW-0805">Transcription regulation</keyword>
<evidence type="ECO:0000313" key="10">
    <source>
        <dbReference type="EMBL" id="KAA8651334.1"/>
    </source>
</evidence>
<evidence type="ECO:0000256" key="4">
    <source>
        <dbReference type="ARBA" id="ARBA00023125"/>
    </source>
</evidence>
<keyword evidence="5" id="KW-0804">Transcription</keyword>
<dbReference type="GeneID" id="54322918"/>
<feature type="compositionally biased region" description="Polar residues" evidence="8">
    <location>
        <begin position="121"/>
        <end position="131"/>
    </location>
</feature>
<dbReference type="OrthoDB" id="5575144at2759"/>
<evidence type="ECO:0000256" key="8">
    <source>
        <dbReference type="SAM" id="MobiDB-lite"/>
    </source>
</evidence>
<evidence type="ECO:0000256" key="6">
    <source>
        <dbReference type="ARBA" id="ARBA00023242"/>
    </source>
</evidence>
<dbReference type="Pfam" id="PF00172">
    <property type="entry name" value="Zn_clus"/>
    <property type="match status" value="1"/>
</dbReference>
<dbReference type="Gene3D" id="4.10.240.10">
    <property type="entry name" value="Zn(2)-C6 fungal-type DNA-binding domain"/>
    <property type="match status" value="1"/>
</dbReference>
<dbReference type="GO" id="GO:0009893">
    <property type="term" value="P:positive regulation of metabolic process"/>
    <property type="evidence" value="ECO:0007669"/>
    <property type="project" value="UniProtKB-ARBA"/>
</dbReference>
<dbReference type="EMBL" id="QUQM01000002">
    <property type="protein sequence ID" value="KAA8651334.1"/>
    <property type="molecule type" value="Genomic_DNA"/>
</dbReference>
<dbReference type="InterPro" id="IPR001138">
    <property type="entry name" value="Zn2Cys6_DnaBD"/>
</dbReference>
<accession>A0A5M9N147</accession>
<dbReference type="GO" id="GO:0003677">
    <property type="term" value="F:DNA binding"/>
    <property type="evidence" value="ECO:0007669"/>
    <property type="project" value="UniProtKB-KW"/>
</dbReference>
<evidence type="ECO:0000256" key="1">
    <source>
        <dbReference type="ARBA" id="ARBA00022723"/>
    </source>
</evidence>
<dbReference type="PANTHER" id="PTHR47659:SF4">
    <property type="entry name" value="ZN(II)2CYS6 TRANSCRIPTION FACTOR (EUROFUNG)"/>
    <property type="match status" value="1"/>
</dbReference>
<dbReference type="Proteomes" id="UP000324241">
    <property type="component" value="Unassembled WGS sequence"/>
</dbReference>
<feature type="compositionally biased region" description="Low complexity" evidence="8">
    <location>
        <begin position="34"/>
        <end position="50"/>
    </location>
</feature>
<proteinExistence type="predicted"/>
<feature type="region of interest" description="Disordered" evidence="8">
    <location>
        <begin position="360"/>
        <end position="504"/>
    </location>
</feature>
<organism evidence="10 11">
    <name type="scientific">Aspergillus tanneri</name>
    <dbReference type="NCBI Taxonomy" id="1220188"/>
    <lineage>
        <taxon>Eukaryota</taxon>
        <taxon>Fungi</taxon>
        <taxon>Dikarya</taxon>
        <taxon>Ascomycota</taxon>
        <taxon>Pezizomycotina</taxon>
        <taxon>Eurotiomycetes</taxon>
        <taxon>Eurotiomycetidae</taxon>
        <taxon>Eurotiales</taxon>
        <taxon>Aspergillaceae</taxon>
        <taxon>Aspergillus</taxon>
        <taxon>Aspergillus subgen. Circumdati</taxon>
    </lineage>
</organism>
<dbReference type="CDD" id="cd00067">
    <property type="entry name" value="GAL4"/>
    <property type="match status" value="1"/>
</dbReference>
<comment type="caution">
    <text evidence="10">The sequence shown here is derived from an EMBL/GenBank/DDBJ whole genome shotgun (WGS) entry which is preliminary data.</text>
</comment>
<evidence type="ECO:0000256" key="2">
    <source>
        <dbReference type="ARBA" id="ARBA00022833"/>
    </source>
</evidence>
<keyword evidence="4" id="KW-0238">DNA-binding</keyword>
<sequence length="504" mass="53802">MSDSVPAEDPLETSTTTRRLGHPELPQPVTKVESPTPSTSATLSAGTTGPVLTLGPPATTTVHEPKLHHVVSAPGDELSRQSLAISDSFSISHIPSAVGGQGAPQSSTQTYSQTTFATSSPDTSARGLSQKPTRRTKAHVASACVNCKKKHLGCDPARPCRRCVLSGKEATCVDVTHKKRGRPPLKAEEASLRTYAAQVDNAATSGGQHGSQSRRVMHRATSSRELRPMTDLQISCVPPPGTIGMRTSAMQPHRWPPASMYPQNLDPALTMQRNIGHRRFSSSGSAQSLSTASPPGFVPVPAGYNPALGASRMHMVMGRPISAYANPGLHPAASPPQYQQPFGVPIPPYTDGTRMANRLAMGEPPMSRDPREGYLDSPVRLPPIYPPTLASPSSGTHAHRLSDPYPGWSPRGREEGAEQRHQLPPHGYPEPLSPASQMRQGMSDMGYGETVPRRLSSGDPTAQQPSSRAPSTHCRDGESATEADTNQSRPAKRRKMALDDMVNG</sequence>
<evidence type="ECO:0000256" key="7">
    <source>
        <dbReference type="ARBA" id="ARBA00040750"/>
    </source>
</evidence>
<feature type="compositionally biased region" description="Basic and acidic residues" evidence="8">
    <location>
        <begin position="411"/>
        <end position="421"/>
    </location>
</feature>
<keyword evidence="2" id="KW-0862">Zinc</keyword>
<dbReference type="InterPro" id="IPR050335">
    <property type="entry name" value="ERT1_acuK_gluconeogen_tf"/>
</dbReference>
<dbReference type="GO" id="GO:0000981">
    <property type="term" value="F:DNA-binding transcription factor activity, RNA polymerase II-specific"/>
    <property type="evidence" value="ECO:0007669"/>
    <property type="project" value="InterPro"/>
</dbReference>
<feature type="region of interest" description="Disordered" evidence="8">
    <location>
        <begin position="1"/>
        <end position="61"/>
    </location>
</feature>